<evidence type="ECO:0000313" key="2">
    <source>
        <dbReference type="Proteomes" id="UP000477680"/>
    </source>
</evidence>
<dbReference type="AlphaFoldDB" id="A0A6C0U163"/>
<dbReference type="EMBL" id="CP048711">
    <property type="protein sequence ID" value="QIB65638.1"/>
    <property type="molecule type" value="Genomic_DNA"/>
</dbReference>
<dbReference type="KEGG" id="kim:G3T16_09685"/>
<gene>
    <name evidence="1" type="ORF">G3T16_09685</name>
</gene>
<reference evidence="1 2" key="1">
    <citation type="submission" date="2020-02" db="EMBL/GenBank/DDBJ databases">
        <title>Genome sequencing for Kineobactrum sp. M2.</title>
        <authorList>
            <person name="Park S.-J."/>
        </authorList>
    </citation>
    <scope>NUCLEOTIDE SEQUENCE [LARGE SCALE GENOMIC DNA]</scope>
    <source>
        <strain evidence="1 2">M2</strain>
    </source>
</reference>
<evidence type="ECO:0000313" key="1">
    <source>
        <dbReference type="EMBL" id="QIB65638.1"/>
    </source>
</evidence>
<protein>
    <submittedName>
        <fullName evidence="1">Uncharacterized protein</fullName>
    </submittedName>
</protein>
<name>A0A6C0U163_9GAMM</name>
<proteinExistence type="predicted"/>
<keyword evidence="2" id="KW-1185">Reference proteome</keyword>
<dbReference type="Proteomes" id="UP000477680">
    <property type="component" value="Chromosome"/>
</dbReference>
<organism evidence="1 2">
    <name type="scientific">Kineobactrum salinum</name>
    <dbReference type="NCBI Taxonomy" id="2708301"/>
    <lineage>
        <taxon>Bacteria</taxon>
        <taxon>Pseudomonadati</taxon>
        <taxon>Pseudomonadota</taxon>
        <taxon>Gammaproteobacteria</taxon>
        <taxon>Cellvibrionales</taxon>
        <taxon>Halieaceae</taxon>
        <taxon>Kineobactrum</taxon>
    </lineage>
</organism>
<sequence>MSDSSTSANDHAAAQAAEHKTVTELAAAYQALAQETLPAVLGFSARLNLLWDMAAVAPSRIEGRVLGILAINPAWGETDLRRWLQQDVLPPRVELRNMVRFLVEQLGPQHDVLRWEAFLIYGAPIVPSPVEHLLYREDQGRRDIATRIFARITDQYGIAPTSYDADVVFQRCLKLMHQFNIYEWQDFQAGHMEPFRSYLFAPES</sequence>
<dbReference type="RefSeq" id="WP_163495008.1">
    <property type="nucleotide sequence ID" value="NZ_CP048711.1"/>
</dbReference>
<accession>A0A6C0U163</accession>